<evidence type="ECO:0000313" key="8">
    <source>
        <dbReference type="Proteomes" id="UP001218071"/>
    </source>
</evidence>
<comment type="cofactor">
    <cofactor evidence="1">
        <name>Fe(2+)</name>
        <dbReference type="ChEBI" id="CHEBI:29033"/>
    </cofactor>
</comment>
<dbReference type="PROSITE" id="PS51471">
    <property type="entry name" value="FE2OG_OXY"/>
    <property type="match status" value="1"/>
</dbReference>
<organism evidence="7 8">
    <name type="scientific">Corynebacterium jeddahense</name>
    <dbReference type="NCBI Taxonomy" id="1414719"/>
    <lineage>
        <taxon>Bacteria</taxon>
        <taxon>Bacillati</taxon>
        <taxon>Actinomycetota</taxon>
        <taxon>Actinomycetes</taxon>
        <taxon>Mycobacteriales</taxon>
        <taxon>Corynebacteriaceae</taxon>
        <taxon>Corynebacterium</taxon>
    </lineage>
</organism>
<dbReference type="GO" id="GO:0035516">
    <property type="term" value="F:broad specificity oxidative DNA demethylase activity"/>
    <property type="evidence" value="ECO:0007669"/>
    <property type="project" value="UniProtKB-EC"/>
</dbReference>
<proteinExistence type="predicted"/>
<evidence type="ECO:0000256" key="4">
    <source>
        <dbReference type="ARBA" id="ARBA00023002"/>
    </source>
</evidence>
<evidence type="ECO:0000256" key="3">
    <source>
        <dbReference type="ARBA" id="ARBA00022964"/>
    </source>
</evidence>
<evidence type="ECO:0000256" key="5">
    <source>
        <dbReference type="ARBA" id="ARBA00023004"/>
    </source>
</evidence>
<keyword evidence="2" id="KW-0479">Metal-binding</keyword>
<reference evidence="7 8" key="1">
    <citation type="submission" date="2020-10" db="EMBL/GenBank/DDBJ databases">
        <title>Complete genome sequence of Corynebacterium jeddahense DSM 45997, type strain of Corynebacterium jeddahense.</title>
        <authorList>
            <person name="Busche T."/>
            <person name="Kalinowski J."/>
            <person name="Ruckert C."/>
        </authorList>
    </citation>
    <scope>NUCLEOTIDE SEQUENCE [LARGE SCALE GENOMIC DNA]</scope>
    <source>
        <strain evidence="7 8">DSM 45997</strain>
    </source>
</reference>
<accession>A0ABY7UJJ4</accession>
<keyword evidence="4 7" id="KW-0560">Oxidoreductase</keyword>
<evidence type="ECO:0000256" key="1">
    <source>
        <dbReference type="ARBA" id="ARBA00001954"/>
    </source>
</evidence>
<keyword evidence="5" id="KW-0408">Iron</keyword>
<dbReference type="PANTHER" id="PTHR16557">
    <property type="entry name" value="ALKYLATED DNA REPAIR PROTEIN ALKB-RELATED"/>
    <property type="match status" value="1"/>
</dbReference>
<evidence type="ECO:0000256" key="2">
    <source>
        <dbReference type="ARBA" id="ARBA00022723"/>
    </source>
</evidence>
<keyword evidence="3 7" id="KW-0223">Dioxygenase</keyword>
<protein>
    <submittedName>
        <fullName evidence="7">Alpha-ketoglutarate-dependent dioxygenase AlkB</fullName>
        <ecNumber evidence="7">1.14.11.33</ecNumber>
    </submittedName>
</protein>
<gene>
    <name evidence="7" type="primary">alkB</name>
    <name evidence="7" type="ORF">CJEDD_00385</name>
</gene>
<dbReference type="SUPFAM" id="SSF51197">
    <property type="entry name" value="Clavaminate synthase-like"/>
    <property type="match status" value="1"/>
</dbReference>
<evidence type="ECO:0000259" key="6">
    <source>
        <dbReference type="PROSITE" id="PS51471"/>
    </source>
</evidence>
<dbReference type="Pfam" id="PF13532">
    <property type="entry name" value="2OG-FeII_Oxy_2"/>
    <property type="match status" value="1"/>
</dbReference>
<name>A0ABY7UJJ4_9CORY</name>
<feature type="domain" description="Fe2OG dioxygenase" evidence="6">
    <location>
        <begin position="152"/>
        <end position="243"/>
    </location>
</feature>
<dbReference type="EC" id="1.14.11.33" evidence="7"/>
<dbReference type="InterPro" id="IPR027450">
    <property type="entry name" value="AlkB-like"/>
</dbReference>
<dbReference type="PANTHER" id="PTHR16557:SF2">
    <property type="entry name" value="NUCLEIC ACID DIOXYGENASE ALKBH1"/>
    <property type="match status" value="1"/>
</dbReference>
<dbReference type="EMBL" id="CP063194">
    <property type="protein sequence ID" value="WCZ37713.1"/>
    <property type="molecule type" value="Genomic_DNA"/>
</dbReference>
<dbReference type="Proteomes" id="UP001218071">
    <property type="component" value="Chromosome"/>
</dbReference>
<dbReference type="Gene3D" id="2.60.120.590">
    <property type="entry name" value="Alpha-ketoglutarate-dependent dioxygenase AlkB-like"/>
    <property type="match status" value="1"/>
</dbReference>
<keyword evidence="8" id="KW-1185">Reference proteome</keyword>
<dbReference type="InterPro" id="IPR005123">
    <property type="entry name" value="Oxoglu/Fe-dep_dioxygenase_dom"/>
</dbReference>
<dbReference type="InterPro" id="IPR037151">
    <property type="entry name" value="AlkB-like_sf"/>
</dbReference>
<dbReference type="InterPro" id="IPR004574">
    <property type="entry name" value="Alkb"/>
</dbReference>
<sequence>MRNPIRGKNKLIAQHLCDYLHTRLNTPYKTLPTRYAERVLFDAIPRRPANPLPGVVHLPAFLAPDEQASLVDQARQLARSVAGTPVAMRRPQVGNGQMDAWMLSLGWFWATNPYRMVRHPQVPPIPDNFQALADAALRGARAIDPLVGPTPRIETALVNFYPPGKGMGAHVDAEEESDNAVVSLSFGQDAVFRIGGRDILLMSGDAVVFGGPARRARHAVLGAKRGTSTLLDGRLNITMRQMEET</sequence>
<evidence type="ECO:0000313" key="7">
    <source>
        <dbReference type="EMBL" id="WCZ37713.1"/>
    </source>
</evidence>